<feature type="transmembrane region" description="Helical" evidence="7">
    <location>
        <begin position="430"/>
        <end position="451"/>
    </location>
</feature>
<dbReference type="SUPFAM" id="SSF103473">
    <property type="entry name" value="MFS general substrate transporter"/>
    <property type="match status" value="2"/>
</dbReference>
<feature type="transmembrane region" description="Helical" evidence="7">
    <location>
        <begin position="67"/>
        <end position="93"/>
    </location>
</feature>
<dbReference type="FunFam" id="1.20.1250.20:FF:000196">
    <property type="entry name" value="MFS toxin efflux pump (AflT)"/>
    <property type="match status" value="1"/>
</dbReference>
<dbReference type="PANTHER" id="PTHR23501:SF193">
    <property type="entry name" value="MULTIDRUG TRANSPORTER, PUTATIVE (AFU_ORTHOLOGUE AFUA_8G00940)-RELATED"/>
    <property type="match status" value="1"/>
</dbReference>
<evidence type="ECO:0000259" key="8">
    <source>
        <dbReference type="PROSITE" id="PS50850"/>
    </source>
</evidence>
<evidence type="ECO:0000256" key="3">
    <source>
        <dbReference type="ARBA" id="ARBA00022692"/>
    </source>
</evidence>
<keyword evidence="4 7" id="KW-1133">Transmembrane helix</keyword>
<evidence type="ECO:0000256" key="4">
    <source>
        <dbReference type="ARBA" id="ARBA00022989"/>
    </source>
</evidence>
<comment type="subcellular location">
    <subcellularLocation>
        <location evidence="1">Membrane</location>
        <topology evidence="1">Multi-pass membrane protein</topology>
    </subcellularLocation>
</comment>
<feature type="compositionally biased region" description="Basic and acidic residues" evidence="6">
    <location>
        <begin position="1"/>
        <end position="21"/>
    </location>
</feature>
<feature type="transmembrane region" description="Helical" evidence="7">
    <location>
        <begin position="400"/>
        <end position="418"/>
    </location>
</feature>
<feature type="transmembrane region" description="Helical" evidence="7">
    <location>
        <begin position="534"/>
        <end position="558"/>
    </location>
</feature>
<feature type="transmembrane region" description="Helical" evidence="7">
    <location>
        <begin position="291"/>
        <end position="315"/>
    </location>
</feature>
<evidence type="ECO:0000256" key="2">
    <source>
        <dbReference type="ARBA" id="ARBA00007520"/>
    </source>
</evidence>
<evidence type="ECO:0000256" key="5">
    <source>
        <dbReference type="ARBA" id="ARBA00023136"/>
    </source>
</evidence>
<comment type="similarity">
    <text evidence="2">Belongs to the major facilitator superfamily. TCR/Tet family.</text>
</comment>
<dbReference type="GO" id="GO:0022857">
    <property type="term" value="F:transmembrane transporter activity"/>
    <property type="evidence" value="ECO:0007669"/>
    <property type="project" value="InterPro"/>
</dbReference>
<dbReference type="OrthoDB" id="10021397at2759"/>
<dbReference type="InterPro" id="IPR011701">
    <property type="entry name" value="MFS"/>
</dbReference>
<protein>
    <submittedName>
        <fullName evidence="9">Efflux pump</fullName>
    </submittedName>
</protein>
<evidence type="ECO:0000256" key="6">
    <source>
        <dbReference type="SAM" id="MobiDB-lite"/>
    </source>
</evidence>
<feature type="transmembrane region" description="Helical" evidence="7">
    <location>
        <begin position="463"/>
        <end position="487"/>
    </location>
</feature>
<keyword evidence="3 7" id="KW-0812">Transmembrane</keyword>
<sequence>MGDLEDEKKLEHGQQLDDGTKRPITTPDEEEKREPIASTAVVEDAPIAPLTATQSATEPVYITGVKLWTVLAAVTLIAFLMLLDTSIIATAIPQITNDFHSLPDVGWYGSAYLLTSSALQPLTGKIYTRFSTKWAFIAFFSVFELGSVLCGAANSSKMLIVGRAVAGMGTSGVQNGAMTILSASAPMHKRPMLLGIMMAVCQLGIVCGPLVGGALTQYASWRWCFYINLPIGAVAILVLLIITIPDDKNKKAPRTPSELLKILSTLDLTGFAIFAGFAVMFLLALEWGGQLYAWNSATIIGLFCGAGITFILFAIWEYRVGDEAMIPYSMIKRRIIVCSAIYIALVFGGQFVQSYYMPIYFQAIKGASPSLSGVYVLPSILSAIIMAIPSGVLVGKFGYYLPWAMACSVLFSIGSGLLTTLTPHSKTVEWVMYQVIAGFGRGCGLQIPIVAMQNDLPPQQQALGMALIGFAQTFGGAVFLVVAQLIFSHGLKSEIPKYAPEVNPQSIIDAGATKFRQFITPSQLPAVLEGYDKAIIHVFYLGTAITALSFFVSLGMGWKKIAQKKKKPVAPEA</sequence>
<feature type="domain" description="Major facilitator superfamily (MFS) profile" evidence="8">
    <location>
        <begin position="70"/>
        <end position="561"/>
    </location>
</feature>
<keyword evidence="5 7" id="KW-0472">Membrane</keyword>
<feature type="transmembrane region" description="Helical" evidence="7">
    <location>
        <begin position="193"/>
        <end position="219"/>
    </location>
</feature>
<dbReference type="Gene3D" id="1.20.1250.20">
    <property type="entry name" value="MFS general substrate transporter like domains"/>
    <property type="match status" value="2"/>
</dbReference>
<feature type="transmembrane region" description="Helical" evidence="7">
    <location>
        <begin position="335"/>
        <end position="352"/>
    </location>
</feature>
<evidence type="ECO:0000313" key="10">
    <source>
        <dbReference type="Proteomes" id="UP000799302"/>
    </source>
</evidence>
<dbReference type="InterPro" id="IPR020846">
    <property type="entry name" value="MFS_dom"/>
</dbReference>
<name>A0A6A6UMN8_9PEZI</name>
<feature type="transmembrane region" description="Helical" evidence="7">
    <location>
        <begin position="265"/>
        <end position="285"/>
    </location>
</feature>
<dbReference type="PRINTS" id="PR01036">
    <property type="entry name" value="TCRTETB"/>
</dbReference>
<accession>A0A6A6UMN8</accession>
<dbReference type="PANTHER" id="PTHR23501">
    <property type="entry name" value="MAJOR FACILITATOR SUPERFAMILY"/>
    <property type="match status" value="1"/>
</dbReference>
<gene>
    <name evidence="9" type="ORF">BT63DRAFT_451568</name>
</gene>
<organism evidence="9 10">
    <name type="scientific">Microthyrium microscopicum</name>
    <dbReference type="NCBI Taxonomy" id="703497"/>
    <lineage>
        <taxon>Eukaryota</taxon>
        <taxon>Fungi</taxon>
        <taxon>Dikarya</taxon>
        <taxon>Ascomycota</taxon>
        <taxon>Pezizomycotina</taxon>
        <taxon>Dothideomycetes</taxon>
        <taxon>Dothideomycetes incertae sedis</taxon>
        <taxon>Microthyriales</taxon>
        <taxon>Microthyriaceae</taxon>
        <taxon>Microthyrium</taxon>
    </lineage>
</organism>
<feature type="transmembrane region" description="Helical" evidence="7">
    <location>
        <begin position="134"/>
        <end position="154"/>
    </location>
</feature>
<dbReference type="PROSITE" id="PS50850">
    <property type="entry name" value="MFS"/>
    <property type="match status" value="1"/>
</dbReference>
<dbReference type="FunFam" id="1.20.1720.10:FF:000012">
    <property type="entry name" value="MFS toxin efflux pump (AflT)"/>
    <property type="match status" value="1"/>
</dbReference>
<dbReference type="GO" id="GO:0005886">
    <property type="term" value="C:plasma membrane"/>
    <property type="evidence" value="ECO:0007669"/>
    <property type="project" value="TreeGrafter"/>
</dbReference>
<evidence type="ECO:0000313" key="9">
    <source>
        <dbReference type="EMBL" id="KAF2673519.1"/>
    </source>
</evidence>
<dbReference type="Pfam" id="PF07690">
    <property type="entry name" value="MFS_1"/>
    <property type="match status" value="1"/>
</dbReference>
<reference evidence="9" key="1">
    <citation type="journal article" date="2020" name="Stud. Mycol.">
        <title>101 Dothideomycetes genomes: a test case for predicting lifestyles and emergence of pathogens.</title>
        <authorList>
            <person name="Haridas S."/>
            <person name="Albert R."/>
            <person name="Binder M."/>
            <person name="Bloem J."/>
            <person name="Labutti K."/>
            <person name="Salamov A."/>
            <person name="Andreopoulos B."/>
            <person name="Baker S."/>
            <person name="Barry K."/>
            <person name="Bills G."/>
            <person name="Bluhm B."/>
            <person name="Cannon C."/>
            <person name="Castanera R."/>
            <person name="Culley D."/>
            <person name="Daum C."/>
            <person name="Ezra D."/>
            <person name="Gonzalez J."/>
            <person name="Henrissat B."/>
            <person name="Kuo A."/>
            <person name="Liang C."/>
            <person name="Lipzen A."/>
            <person name="Lutzoni F."/>
            <person name="Magnuson J."/>
            <person name="Mondo S."/>
            <person name="Nolan M."/>
            <person name="Ohm R."/>
            <person name="Pangilinan J."/>
            <person name="Park H.-J."/>
            <person name="Ramirez L."/>
            <person name="Alfaro M."/>
            <person name="Sun H."/>
            <person name="Tritt A."/>
            <person name="Yoshinaga Y."/>
            <person name="Zwiers L.-H."/>
            <person name="Turgeon B."/>
            <person name="Goodwin S."/>
            <person name="Spatafora J."/>
            <person name="Crous P."/>
            <person name="Grigoriev I."/>
        </authorList>
    </citation>
    <scope>NUCLEOTIDE SEQUENCE</scope>
    <source>
        <strain evidence="9">CBS 115976</strain>
    </source>
</reference>
<keyword evidence="10" id="KW-1185">Reference proteome</keyword>
<dbReference type="AlphaFoldDB" id="A0A6A6UMN8"/>
<dbReference type="Proteomes" id="UP000799302">
    <property type="component" value="Unassembled WGS sequence"/>
</dbReference>
<evidence type="ECO:0000256" key="7">
    <source>
        <dbReference type="SAM" id="Phobius"/>
    </source>
</evidence>
<feature type="transmembrane region" description="Helical" evidence="7">
    <location>
        <begin position="225"/>
        <end position="244"/>
    </location>
</feature>
<evidence type="ECO:0000256" key="1">
    <source>
        <dbReference type="ARBA" id="ARBA00004141"/>
    </source>
</evidence>
<dbReference type="CDD" id="cd17502">
    <property type="entry name" value="MFS_Azr1_MDR_like"/>
    <property type="match status" value="1"/>
</dbReference>
<proteinExistence type="inferred from homology"/>
<feature type="transmembrane region" description="Helical" evidence="7">
    <location>
        <begin position="372"/>
        <end position="393"/>
    </location>
</feature>
<dbReference type="EMBL" id="MU004231">
    <property type="protein sequence ID" value="KAF2673519.1"/>
    <property type="molecule type" value="Genomic_DNA"/>
</dbReference>
<feature type="region of interest" description="Disordered" evidence="6">
    <location>
        <begin position="1"/>
        <end position="38"/>
    </location>
</feature>
<dbReference type="InterPro" id="IPR036259">
    <property type="entry name" value="MFS_trans_sf"/>
</dbReference>